<dbReference type="InterPro" id="IPR032675">
    <property type="entry name" value="LRR_dom_sf"/>
</dbReference>
<organism evidence="4 5">
    <name type="scientific">Petrolisthes cinctipes</name>
    <name type="common">Flat porcelain crab</name>
    <dbReference type="NCBI Taxonomy" id="88211"/>
    <lineage>
        <taxon>Eukaryota</taxon>
        <taxon>Metazoa</taxon>
        <taxon>Ecdysozoa</taxon>
        <taxon>Arthropoda</taxon>
        <taxon>Crustacea</taxon>
        <taxon>Multicrustacea</taxon>
        <taxon>Malacostraca</taxon>
        <taxon>Eumalacostraca</taxon>
        <taxon>Eucarida</taxon>
        <taxon>Decapoda</taxon>
        <taxon>Pleocyemata</taxon>
        <taxon>Anomura</taxon>
        <taxon>Galatheoidea</taxon>
        <taxon>Porcellanidae</taxon>
        <taxon>Petrolisthes</taxon>
    </lineage>
</organism>
<dbReference type="AlphaFoldDB" id="A0AAE1F0T7"/>
<keyword evidence="1" id="KW-0547">Nucleotide-binding</keyword>
<dbReference type="InterPro" id="IPR007111">
    <property type="entry name" value="NACHT_NTPase"/>
</dbReference>
<dbReference type="Proteomes" id="UP001286313">
    <property type="component" value="Unassembled WGS sequence"/>
</dbReference>
<name>A0AAE1F0T7_PETCI</name>
<sequence>MGDRDEEGVEKRFRLGRALKIVAKDVLLQLYKEKFVDVNPVGAKPLDMMHRTSGGRAATSANSMLKKIIRANKEKRFDVTALFHLLKNTCGLNKREAVWNDNTKLEGNIAIVHQLRNEDAHWTLQDCKGDPKEDWIKLISALTNILRLSGHEDQIPTTLEKLKKVREGRRGVIPGNIQDDIRQKLVKMYLGRKKTNLKPLVWAGDEFKFHHNALETFTSIRITTVDKVNQREEIEVDVQDVLERGPSGGRRVVVLEGETGTGKTSLLRYYAASWANDAHSNIPAVDCLQYVLLTDLTAAAKGAYSANDVIQELLPDVFSNWGSEAIFKELARAGADVLFMIDAYDERYMAYQDAFKELLRKCPEATFLVVTRPHRTQFILRACEEPVRVLTAHGFGRQEAVEYATKLLKMHDKEADLEDFINTVSPYQELLTNPQLLCWSCWFWLENGKQHFTTRGKVFATITDFLLRKLCYINNERILSGDLPISGQKWLSLVAELAFTQAKQEQTSLLQTSPEIKRLEQAAKQLKLPPHEALSTLMQCDSSMTSTGEQLVFQFVHESHFCYLAAHHLHSITLPNIKLSVSILLKHVKPERRKRILLFLVSLLYRDPSNVPERIVNGVIILARQFVTFCNIRYFLDVVEESGYDPHLCSKLGEYIPKKEGEMAGQQLQKTTVGEQQKFTGLLWLRPKELQREKALLPLLKQARPARVWLRLCHGPHNDDLNPVSGHKAAESNLESALNILSKAYKRRNLPELIVSDCTVFSTSAWPECIWWLSLQRCSIHSQIPMPGSLLKLKLQNCSNIGNIQMLGCHRMKDLEIKKCKMTNAPQLPLCLQRLTIFHCDQIDKLSLPSTLKRLTVYDCKLPTLPRGLRKLMIRFADMKGDRITIQFLCQSLIMKVKETIDKMSSLQYLSITNLVFCHSDLLRLKAELQQMCPKCHILVRNRDALFDGWGFISASMDSFLLPSVA</sequence>
<evidence type="ECO:0000313" key="4">
    <source>
        <dbReference type="EMBL" id="KAK3864821.1"/>
    </source>
</evidence>
<dbReference type="PROSITE" id="PS50837">
    <property type="entry name" value="NACHT"/>
    <property type="match status" value="1"/>
</dbReference>
<comment type="caution">
    <text evidence="4">The sequence shown here is derived from an EMBL/GenBank/DDBJ whole genome shotgun (WGS) entry which is preliminary data.</text>
</comment>
<keyword evidence="5" id="KW-1185">Reference proteome</keyword>
<dbReference type="EMBL" id="JAWQEG010003712">
    <property type="protein sequence ID" value="KAK3864821.1"/>
    <property type="molecule type" value="Genomic_DNA"/>
</dbReference>
<gene>
    <name evidence="4" type="ORF">Pcinc_029510</name>
</gene>
<dbReference type="InterPro" id="IPR025662">
    <property type="entry name" value="Sigma_54_int_dom_ATP-bd_1"/>
</dbReference>
<evidence type="ECO:0000259" key="3">
    <source>
        <dbReference type="PROSITE" id="PS50837"/>
    </source>
</evidence>
<dbReference type="SUPFAM" id="SSF52540">
    <property type="entry name" value="P-loop containing nucleoside triphosphate hydrolases"/>
    <property type="match status" value="1"/>
</dbReference>
<accession>A0AAE1F0T7</accession>
<reference evidence="4" key="1">
    <citation type="submission" date="2023-10" db="EMBL/GenBank/DDBJ databases">
        <title>Genome assemblies of two species of porcelain crab, Petrolisthes cinctipes and Petrolisthes manimaculis (Anomura: Porcellanidae).</title>
        <authorList>
            <person name="Angst P."/>
        </authorList>
    </citation>
    <scope>NUCLEOTIDE SEQUENCE</scope>
    <source>
        <strain evidence="4">PB745_01</strain>
        <tissue evidence="4">Gill</tissue>
    </source>
</reference>
<dbReference type="PROSITE" id="PS00675">
    <property type="entry name" value="SIGMA54_INTERACT_1"/>
    <property type="match status" value="1"/>
</dbReference>
<dbReference type="PANTHER" id="PTHR46312">
    <property type="entry name" value="NACHT DOMAIN-CONTAINING PROTEIN"/>
    <property type="match status" value="1"/>
</dbReference>
<dbReference type="Gene3D" id="3.80.10.10">
    <property type="entry name" value="Ribonuclease Inhibitor"/>
    <property type="match status" value="1"/>
</dbReference>
<evidence type="ECO:0000256" key="1">
    <source>
        <dbReference type="ARBA" id="ARBA00022741"/>
    </source>
</evidence>
<dbReference type="PANTHER" id="PTHR46312:SF2">
    <property type="entry name" value="NUCLEOTIDE-BINDING OLIGOMERIZATION DOMAIN-CONTAINING PROTEIN 2-LIKE"/>
    <property type="match status" value="1"/>
</dbReference>
<proteinExistence type="predicted"/>
<feature type="domain" description="NACHT" evidence="3">
    <location>
        <begin position="251"/>
        <end position="373"/>
    </location>
</feature>
<evidence type="ECO:0000256" key="2">
    <source>
        <dbReference type="ARBA" id="ARBA00022840"/>
    </source>
</evidence>
<dbReference type="GO" id="GO:0005524">
    <property type="term" value="F:ATP binding"/>
    <property type="evidence" value="ECO:0007669"/>
    <property type="project" value="UniProtKB-KW"/>
</dbReference>
<dbReference type="Pfam" id="PF05729">
    <property type="entry name" value="NACHT"/>
    <property type="match status" value="1"/>
</dbReference>
<dbReference type="Gene3D" id="3.40.50.300">
    <property type="entry name" value="P-loop containing nucleotide triphosphate hydrolases"/>
    <property type="match status" value="1"/>
</dbReference>
<keyword evidence="2" id="KW-0067">ATP-binding</keyword>
<dbReference type="InterPro" id="IPR027417">
    <property type="entry name" value="P-loop_NTPase"/>
</dbReference>
<dbReference type="SUPFAM" id="SSF52047">
    <property type="entry name" value="RNI-like"/>
    <property type="match status" value="1"/>
</dbReference>
<evidence type="ECO:0000313" key="5">
    <source>
        <dbReference type="Proteomes" id="UP001286313"/>
    </source>
</evidence>
<protein>
    <recommendedName>
        <fullName evidence="3">NACHT domain-containing protein</fullName>
    </recommendedName>
</protein>